<protein>
    <submittedName>
        <fullName evidence="2">2OG-Fe(II) oxygenase</fullName>
        <ecNumber evidence="2">1.14.11.-</ecNumber>
    </submittedName>
</protein>
<dbReference type="Pfam" id="PF13640">
    <property type="entry name" value="2OG-FeII_Oxy_3"/>
    <property type="match status" value="1"/>
</dbReference>
<dbReference type="RefSeq" id="WP_305106673.1">
    <property type="nucleotide sequence ID" value="NZ_JAUTWS010000035.1"/>
</dbReference>
<dbReference type="Gene3D" id="2.60.120.620">
    <property type="entry name" value="q2cbj1_9rhob like domain"/>
    <property type="match status" value="1"/>
</dbReference>
<keyword evidence="3" id="KW-1185">Reference proteome</keyword>
<dbReference type="Proteomes" id="UP001243009">
    <property type="component" value="Unassembled WGS sequence"/>
</dbReference>
<sequence>MERGDPPMPTMLAEPRQAAAETAGLLDLSPFRAAPRRDNPYPWVTASGCLRPEALPALRRDFPSLPRPGYHPLETFTAKGAFAALLAEIGGGALDRAMTEKFGIDFTALPRMVTVRQVSAAHEGRPHTDGARKVATLLLYMHAGWASPEGRIRVLRRESLEDPVAEVSPEEGNIFAFVRSDNSWHGHTPFVGERRVVQVTWLRDAAALDRKRRLGRLAWWLKGLFRRG</sequence>
<evidence type="ECO:0000313" key="2">
    <source>
        <dbReference type="EMBL" id="MDO9711817.1"/>
    </source>
</evidence>
<dbReference type="GO" id="GO:0016491">
    <property type="term" value="F:oxidoreductase activity"/>
    <property type="evidence" value="ECO:0007669"/>
    <property type="project" value="UniProtKB-KW"/>
</dbReference>
<evidence type="ECO:0000313" key="3">
    <source>
        <dbReference type="Proteomes" id="UP001243009"/>
    </source>
</evidence>
<name>A0ABT9E6K5_9PROT</name>
<dbReference type="EC" id="1.14.11.-" evidence="2"/>
<feature type="domain" description="Prolyl 4-hydroxylase alpha subunit Fe(2+) 2OG dioxygenase" evidence="1">
    <location>
        <begin position="122"/>
        <end position="203"/>
    </location>
</feature>
<dbReference type="EMBL" id="JAUTWS010000035">
    <property type="protein sequence ID" value="MDO9711817.1"/>
    <property type="molecule type" value="Genomic_DNA"/>
</dbReference>
<keyword evidence="2" id="KW-0560">Oxidoreductase</keyword>
<reference evidence="2 3" key="1">
    <citation type="submission" date="2023-08" db="EMBL/GenBank/DDBJ databases">
        <title>The draft genome sequence of Paracraurococcus sp. LOR1-02.</title>
        <authorList>
            <person name="Kingkaew E."/>
            <person name="Tanasupawat S."/>
        </authorList>
    </citation>
    <scope>NUCLEOTIDE SEQUENCE [LARGE SCALE GENOMIC DNA]</scope>
    <source>
        <strain evidence="2 3">LOR1-02</strain>
    </source>
</reference>
<accession>A0ABT9E6K5</accession>
<dbReference type="InterPro" id="IPR044862">
    <property type="entry name" value="Pro_4_hyd_alph_FE2OG_OXY"/>
</dbReference>
<comment type="caution">
    <text evidence="2">The sequence shown here is derived from an EMBL/GenBank/DDBJ whole genome shotgun (WGS) entry which is preliminary data.</text>
</comment>
<gene>
    <name evidence="2" type="ORF">Q7A36_25950</name>
</gene>
<evidence type="ECO:0000259" key="1">
    <source>
        <dbReference type="Pfam" id="PF13640"/>
    </source>
</evidence>
<organism evidence="2 3">
    <name type="scientific">Paracraurococcus lichenis</name>
    <dbReference type="NCBI Taxonomy" id="3064888"/>
    <lineage>
        <taxon>Bacteria</taxon>
        <taxon>Pseudomonadati</taxon>
        <taxon>Pseudomonadota</taxon>
        <taxon>Alphaproteobacteria</taxon>
        <taxon>Acetobacterales</taxon>
        <taxon>Roseomonadaceae</taxon>
        <taxon>Paracraurococcus</taxon>
    </lineage>
</organism>
<proteinExistence type="predicted"/>